<evidence type="ECO:0000313" key="2">
    <source>
        <dbReference type="EMBL" id="GFP38245.1"/>
    </source>
</evidence>
<reference evidence="2 3" key="1">
    <citation type="journal article" date="2020" name="Front. Microbiol.">
        <title>Single-cell genomics of novel Actinobacteria with the Wood-Ljungdahl pathway discovered in a serpentinizing system.</title>
        <authorList>
            <person name="Merino N."/>
            <person name="Kawai M."/>
            <person name="Boyd E.S."/>
            <person name="Colman D.R."/>
            <person name="McGlynn S.E."/>
            <person name="Nealson K.H."/>
            <person name="Kurokawa K."/>
            <person name="Hongoh Y."/>
        </authorList>
    </citation>
    <scope>NUCLEOTIDE SEQUENCE [LARGE SCALE GENOMIC DNA]</scope>
    <source>
        <strain evidence="2 3">S44</strain>
    </source>
</reference>
<comment type="caution">
    <text evidence="2">The sequence shown here is derived from an EMBL/GenBank/DDBJ whole genome shotgun (WGS) entry which is preliminary data.</text>
</comment>
<accession>A0A6V8Q0G3</accession>
<gene>
    <name evidence="2" type="ORF">HKBW3S44_01925</name>
</gene>
<keyword evidence="1" id="KW-0472">Membrane</keyword>
<sequence>VEGGALFLVLVAIVTSVISLYFYLKVVRQIYFVKGDGEAVPTPNLSFAVIALCAIYTILICLYPVFFTRIALAAIS</sequence>
<keyword evidence="1" id="KW-1133">Transmembrane helix</keyword>
<name>A0A6V8Q0G3_9ACTN</name>
<organism evidence="2 3">
    <name type="scientific">Candidatus Hakubella thermalkaliphila</name>
    <dbReference type="NCBI Taxonomy" id="2754717"/>
    <lineage>
        <taxon>Bacteria</taxon>
        <taxon>Bacillati</taxon>
        <taxon>Actinomycetota</taxon>
        <taxon>Actinomycetota incertae sedis</taxon>
        <taxon>Candidatus Hakubellales</taxon>
        <taxon>Candidatus Hakubellaceae</taxon>
        <taxon>Candidatus Hakubella</taxon>
    </lineage>
</organism>
<dbReference type="EMBL" id="BLSC01000440">
    <property type="protein sequence ID" value="GFP38245.1"/>
    <property type="molecule type" value="Genomic_DNA"/>
</dbReference>
<dbReference type="Proteomes" id="UP000561271">
    <property type="component" value="Unassembled WGS sequence"/>
</dbReference>
<protein>
    <recommendedName>
        <fullName evidence="4">NADH-quinone oxidoreductase subunit N</fullName>
    </recommendedName>
</protein>
<evidence type="ECO:0000313" key="3">
    <source>
        <dbReference type="Proteomes" id="UP000561271"/>
    </source>
</evidence>
<evidence type="ECO:0000256" key="1">
    <source>
        <dbReference type="SAM" id="Phobius"/>
    </source>
</evidence>
<feature type="transmembrane region" description="Helical" evidence="1">
    <location>
        <begin position="6"/>
        <end position="24"/>
    </location>
</feature>
<evidence type="ECO:0008006" key="4">
    <source>
        <dbReference type="Google" id="ProtNLM"/>
    </source>
</evidence>
<feature type="transmembrane region" description="Helical" evidence="1">
    <location>
        <begin position="45"/>
        <end position="66"/>
    </location>
</feature>
<proteinExistence type="predicted"/>
<feature type="non-terminal residue" evidence="2">
    <location>
        <position position="1"/>
    </location>
</feature>
<dbReference type="AlphaFoldDB" id="A0A6V8Q0G3"/>
<keyword evidence="1" id="KW-0812">Transmembrane</keyword>